<evidence type="ECO:0000256" key="1">
    <source>
        <dbReference type="SAM" id="Phobius"/>
    </source>
</evidence>
<organism evidence="2 3">
    <name type="scientific">Kocuria atrinae</name>
    <dbReference type="NCBI Taxonomy" id="592377"/>
    <lineage>
        <taxon>Bacteria</taxon>
        <taxon>Bacillati</taxon>
        <taxon>Actinomycetota</taxon>
        <taxon>Actinomycetes</taxon>
        <taxon>Micrococcales</taxon>
        <taxon>Micrococcaceae</taxon>
        <taxon>Kocuria</taxon>
    </lineage>
</organism>
<keyword evidence="1" id="KW-1133">Transmembrane helix</keyword>
<name>A0ABP5J6B6_9MICC</name>
<dbReference type="EMBL" id="BAAAQA010000004">
    <property type="protein sequence ID" value="GAA2111700.1"/>
    <property type="molecule type" value="Genomic_DNA"/>
</dbReference>
<keyword evidence="1" id="KW-0472">Membrane</keyword>
<evidence type="ECO:0000313" key="3">
    <source>
        <dbReference type="Proteomes" id="UP001500166"/>
    </source>
</evidence>
<accession>A0ABP5J6B6</accession>
<keyword evidence="3" id="KW-1185">Reference proteome</keyword>
<feature type="transmembrane region" description="Helical" evidence="1">
    <location>
        <begin position="51"/>
        <end position="71"/>
    </location>
</feature>
<gene>
    <name evidence="2" type="ORF">GCM10009824_07200</name>
</gene>
<evidence type="ECO:0000313" key="2">
    <source>
        <dbReference type="EMBL" id="GAA2111700.1"/>
    </source>
</evidence>
<reference evidence="3" key="1">
    <citation type="journal article" date="2019" name="Int. J. Syst. Evol. Microbiol.">
        <title>The Global Catalogue of Microorganisms (GCM) 10K type strain sequencing project: providing services to taxonomists for standard genome sequencing and annotation.</title>
        <authorList>
            <consortium name="The Broad Institute Genomics Platform"/>
            <consortium name="The Broad Institute Genome Sequencing Center for Infectious Disease"/>
            <person name="Wu L."/>
            <person name="Ma J."/>
        </authorList>
    </citation>
    <scope>NUCLEOTIDE SEQUENCE [LARGE SCALE GENOMIC DNA]</scope>
    <source>
        <strain evidence="3">JCM 15914</strain>
    </source>
</reference>
<protein>
    <submittedName>
        <fullName evidence="2">Uncharacterized protein</fullName>
    </submittedName>
</protein>
<keyword evidence="1" id="KW-0812">Transmembrane</keyword>
<comment type="caution">
    <text evidence="2">The sequence shown here is derived from an EMBL/GenBank/DDBJ whole genome shotgun (WGS) entry which is preliminary data.</text>
</comment>
<dbReference type="Proteomes" id="UP001500166">
    <property type="component" value="Unassembled WGS sequence"/>
</dbReference>
<proteinExistence type="predicted"/>
<sequence>MFFVAVGITLFLPFGQYMGPWLPLVLLGVPFLAGGCGTGCAVLCNRPGWGIANLAVAILYLPLLFVLITVISGP</sequence>
<feature type="transmembrane region" description="Helical" evidence="1">
    <location>
        <begin position="20"/>
        <end position="44"/>
    </location>
</feature>